<dbReference type="AlphaFoldDB" id="A0A8J5C7W4"/>
<gene>
    <name evidence="1" type="ORF">ZIOFF_068367</name>
</gene>
<dbReference type="PANTHER" id="PTHR31110:SF2">
    <property type="entry name" value="PESTICIDAL CRYSTAL CRY8BA PROTEIN"/>
    <property type="match status" value="1"/>
</dbReference>
<name>A0A8J5C7W4_ZINOF</name>
<dbReference type="EMBL" id="JACMSC010000019">
    <property type="protein sequence ID" value="KAG6474432.1"/>
    <property type="molecule type" value="Genomic_DNA"/>
</dbReference>
<keyword evidence="2" id="KW-1185">Reference proteome</keyword>
<comment type="caution">
    <text evidence="1">The sequence shown here is derived from an EMBL/GenBank/DDBJ whole genome shotgun (WGS) entry which is preliminary data.</text>
</comment>
<evidence type="ECO:0000313" key="2">
    <source>
        <dbReference type="Proteomes" id="UP000734854"/>
    </source>
</evidence>
<dbReference type="PANTHER" id="PTHR31110">
    <property type="entry name" value="PESTICIDAL CRYSTAL CRY8BA PROTEIN"/>
    <property type="match status" value="1"/>
</dbReference>
<proteinExistence type="predicted"/>
<organism evidence="1 2">
    <name type="scientific">Zingiber officinale</name>
    <name type="common">Ginger</name>
    <name type="synonym">Amomum zingiber</name>
    <dbReference type="NCBI Taxonomy" id="94328"/>
    <lineage>
        <taxon>Eukaryota</taxon>
        <taxon>Viridiplantae</taxon>
        <taxon>Streptophyta</taxon>
        <taxon>Embryophyta</taxon>
        <taxon>Tracheophyta</taxon>
        <taxon>Spermatophyta</taxon>
        <taxon>Magnoliopsida</taxon>
        <taxon>Liliopsida</taxon>
        <taxon>Zingiberales</taxon>
        <taxon>Zingiberaceae</taxon>
        <taxon>Zingiber</taxon>
    </lineage>
</organism>
<protein>
    <submittedName>
        <fullName evidence="1">Uncharacterized protein</fullName>
    </submittedName>
</protein>
<evidence type="ECO:0000313" key="1">
    <source>
        <dbReference type="EMBL" id="KAG6474432.1"/>
    </source>
</evidence>
<reference evidence="1 2" key="1">
    <citation type="submission" date="2020-08" db="EMBL/GenBank/DDBJ databases">
        <title>Plant Genome Project.</title>
        <authorList>
            <person name="Zhang R.-G."/>
        </authorList>
    </citation>
    <scope>NUCLEOTIDE SEQUENCE [LARGE SCALE GENOMIC DNA]</scope>
    <source>
        <tissue evidence="1">Rhizome</tissue>
    </source>
</reference>
<accession>A0A8J5C7W4</accession>
<dbReference type="Proteomes" id="UP000734854">
    <property type="component" value="Unassembled WGS sequence"/>
</dbReference>
<sequence length="199" mass="22911">MKRLLEVLRPKIELQLKSWGSCIPDGGNAAPGERLSEVTVTLRAKFRNYQQAVVEKLVENTRAQSTTKLKKIIQDSKDSAMESDIRSRMQPLRDLLIQTINELHKVFEVHVFVAVCRGFWNRMGQDVLKFLENRRENRALYKGARVTIAVLDDTFASQMQQLLGNVLQEKELEPPRSIMEVRSVLCKDAPVQKDSSFYY</sequence>